<feature type="transmembrane region" description="Helical" evidence="9">
    <location>
        <begin position="356"/>
        <end position="378"/>
    </location>
</feature>
<evidence type="ECO:0000313" key="11">
    <source>
        <dbReference type="EMBL" id="EUJ30744.1"/>
    </source>
</evidence>
<evidence type="ECO:0000256" key="5">
    <source>
        <dbReference type="ARBA" id="ARBA00022692"/>
    </source>
</evidence>
<feature type="transmembrane region" description="Helical" evidence="9">
    <location>
        <begin position="38"/>
        <end position="57"/>
    </location>
</feature>
<organism evidence="11 12">
    <name type="scientific">Listeria floridensis FSL S10-1187</name>
    <dbReference type="NCBI Taxonomy" id="1265817"/>
    <lineage>
        <taxon>Bacteria</taxon>
        <taxon>Bacillati</taxon>
        <taxon>Bacillota</taxon>
        <taxon>Bacilli</taxon>
        <taxon>Bacillales</taxon>
        <taxon>Listeriaceae</taxon>
        <taxon>Listeria</taxon>
    </lineage>
</organism>
<keyword evidence="3 8" id="KW-1003">Cell membrane</keyword>
<feature type="transmembrane region" description="Helical" evidence="9">
    <location>
        <begin position="264"/>
        <end position="283"/>
    </location>
</feature>
<comment type="caution">
    <text evidence="11">The sequence shown here is derived from an EMBL/GenBank/DDBJ whole genome shotgun (WGS) entry which is preliminary data.</text>
</comment>
<dbReference type="PROSITE" id="PS51105">
    <property type="entry name" value="PTS_EIIC_TYPE_3"/>
    <property type="match status" value="1"/>
</dbReference>
<feature type="transmembrane region" description="Helical" evidence="9">
    <location>
        <begin position="234"/>
        <end position="257"/>
    </location>
</feature>
<feature type="domain" description="PTS EIIC type-3" evidence="10">
    <location>
        <begin position="8"/>
        <end position="426"/>
    </location>
</feature>
<dbReference type="Pfam" id="PF02378">
    <property type="entry name" value="PTS_EIIC"/>
    <property type="match status" value="1"/>
</dbReference>
<feature type="transmembrane region" description="Helical" evidence="9">
    <location>
        <begin position="194"/>
        <end position="214"/>
    </location>
</feature>
<dbReference type="PIRSF" id="PIRSF006351">
    <property type="entry name" value="PTS_EIIC-Cellobiose"/>
    <property type="match status" value="1"/>
</dbReference>
<evidence type="ECO:0000259" key="10">
    <source>
        <dbReference type="PROSITE" id="PS51105"/>
    </source>
</evidence>
<feature type="transmembrane region" description="Helical" evidence="9">
    <location>
        <begin position="398"/>
        <end position="424"/>
    </location>
</feature>
<keyword evidence="7 8" id="KW-0472">Membrane</keyword>
<feature type="transmembrane region" description="Helical" evidence="9">
    <location>
        <begin position="145"/>
        <end position="173"/>
    </location>
</feature>
<comment type="subcellular location">
    <subcellularLocation>
        <location evidence="1">Cell membrane</location>
        <topology evidence="1">Multi-pass membrane protein</topology>
    </subcellularLocation>
</comment>
<dbReference type="PANTHER" id="PTHR33989">
    <property type="match status" value="1"/>
</dbReference>
<feature type="transmembrane region" description="Helical" evidence="9">
    <location>
        <begin position="69"/>
        <end position="93"/>
    </location>
</feature>
<dbReference type="Proteomes" id="UP000019249">
    <property type="component" value="Unassembled WGS sequence"/>
</dbReference>
<keyword evidence="2 8" id="KW-0813">Transport</keyword>
<evidence type="ECO:0000256" key="1">
    <source>
        <dbReference type="ARBA" id="ARBA00004651"/>
    </source>
</evidence>
<feature type="transmembrane region" description="Helical" evidence="9">
    <location>
        <begin position="105"/>
        <end position="125"/>
    </location>
</feature>
<dbReference type="PANTHER" id="PTHR33989:SF4">
    <property type="entry name" value="PTS SYSTEM N,N'-DIACETYLCHITOBIOSE-SPECIFIC EIIC COMPONENT"/>
    <property type="match status" value="1"/>
</dbReference>
<comment type="function">
    <text evidence="8">The phosphoenolpyruvate-dependent sugar phosphotransferase system (PTS), a major carbohydrate active -transport system, catalyzes the phosphorylation of incoming sugar substrates concomitant with their translocation across the cell membrane.</text>
</comment>
<dbReference type="InterPro" id="IPR004501">
    <property type="entry name" value="PTS_EIIC_3"/>
</dbReference>
<evidence type="ECO:0000256" key="4">
    <source>
        <dbReference type="ARBA" id="ARBA00022597"/>
    </source>
</evidence>
<evidence type="ECO:0000313" key="12">
    <source>
        <dbReference type="Proteomes" id="UP000019249"/>
    </source>
</evidence>
<evidence type="ECO:0000256" key="6">
    <source>
        <dbReference type="ARBA" id="ARBA00022989"/>
    </source>
</evidence>
<proteinExistence type="predicted"/>
<dbReference type="InterPro" id="IPR051088">
    <property type="entry name" value="PTS_Sugar-EIIC/EIIB"/>
</dbReference>
<dbReference type="EMBL" id="AODF01000021">
    <property type="protein sequence ID" value="EUJ30744.1"/>
    <property type="molecule type" value="Genomic_DNA"/>
</dbReference>
<dbReference type="NCBIfam" id="TIGR00410">
    <property type="entry name" value="lacE"/>
    <property type="match status" value="1"/>
</dbReference>
<keyword evidence="6 9" id="KW-1133">Transmembrane helix</keyword>
<keyword evidence="12" id="KW-1185">Reference proteome</keyword>
<dbReference type="InterPro" id="IPR003352">
    <property type="entry name" value="PTS_EIIC"/>
</dbReference>
<evidence type="ECO:0000256" key="7">
    <source>
        <dbReference type="ARBA" id="ARBA00023136"/>
    </source>
</evidence>
<feature type="transmembrane region" description="Helical" evidence="9">
    <location>
        <begin position="289"/>
        <end position="315"/>
    </location>
</feature>
<reference evidence="11 12" key="1">
    <citation type="journal article" date="2014" name="Int. J. Syst. Evol. Microbiol.">
        <title>Listeria floridensis sp. nov., Listeria aquatica sp. nov., Listeria cornellensis sp. nov., Listeria riparia sp. nov. and Listeria grandensis sp. nov., from agricultural and natural environments.</title>
        <authorList>
            <person name="den Bakker H.C."/>
            <person name="Warchocki S."/>
            <person name="Wright E.M."/>
            <person name="Allred A.F."/>
            <person name="Ahlstrom C."/>
            <person name="Manuel C.S."/>
            <person name="Stasiewicz M.J."/>
            <person name="Burrell A."/>
            <person name="Roof S."/>
            <person name="Strawn L."/>
            <person name="Fortes E.D."/>
            <person name="Nightingale K.K."/>
            <person name="Kephart D."/>
            <person name="Wiedmann M."/>
        </authorList>
    </citation>
    <scope>NUCLEOTIDE SEQUENCE [LARGE SCALE GENOMIC DNA]</scope>
    <source>
        <strain evidence="11 12">FSL S10-1187</strain>
    </source>
</reference>
<sequence>METLERFLNKFIGPVASRMNRSKFFSALAEAFMRTTPITLGVALLMIIGNFPIPAWINLLAKTGLTAHFNAALGATINLLSVYVAFNFAYVYAKKDGRDPLPAGLLGIASFFLLMPQSIQTFVLGKNVTEFPAKALIKSSTNIEAFQTLYTGGSGLFVAILVGYIVGLLYCFLVKKNITIKMPDSVPKNVSESLSPAILSGIILAIFFIVRVLFSYTPFESIFTFISTLVQLPLQNLTASPIAIILIFTIANLLWFFGIHPNMVYGVVMPMLTANMTANMVAFQHHQELPYLAMAIVSYVCGNGFGGQGATYGLAISMFRAKSARYKQLLKLAGPPVLFNINEPLIFGMPLMLNPYFFIPMVISPILMGGTAWAMMSFLDFSAYNPLIAMPFTTPAPIVMFLKGGFNFLIVFIVLLIINILTWYPFFKVADRKEYETEQELARENTQTAED</sequence>
<name>A0ABN0RE58_9LIST</name>
<evidence type="ECO:0000256" key="8">
    <source>
        <dbReference type="PIRNR" id="PIRNR006351"/>
    </source>
</evidence>
<keyword evidence="5 9" id="KW-0812">Transmembrane</keyword>
<protein>
    <recommendedName>
        <fullName evidence="8">Permease IIC component</fullName>
    </recommendedName>
</protein>
<gene>
    <name evidence="11" type="ORF">MFLO_10099</name>
</gene>
<evidence type="ECO:0000256" key="2">
    <source>
        <dbReference type="ARBA" id="ARBA00022448"/>
    </source>
</evidence>
<dbReference type="InterPro" id="IPR004796">
    <property type="entry name" value="PTS_IIC_cello"/>
</dbReference>
<evidence type="ECO:0000256" key="9">
    <source>
        <dbReference type="SAM" id="Phobius"/>
    </source>
</evidence>
<evidence type="ECO:0000256" key="3">
    <source>
        <dbReference type="ARBA" id="ARBA00022475"/>
    </source>
</evidence>
<dbReference type="RefSeq" id="WP_036097593.1">
    <property type="nucleotide sequence ID" value="NZ_AODF01000021.1"/>
</dbReference>
<accession>A0ABN0RE58</accession>
<keyword evidence="4 8" id="KW-0762">Sugar transport</keyword>